<dbReference type="SUPFAM" id="SSF48452">
    <property type="entry name" value="TPR-like"/>
    <property type="match status" value="1"/>
</dbReference>
<dbReference type="EMBL" id="CP001685">
    <property type="protein sequence ID" value="ACV38107.1"/>
    <property type="molecule type" value="Genomic_DNA"/>
</dbReference>
<dbReference type="InterPro" id="IPR011990">
    <property type="entry name" value="TPR-like_helical_dom_sf"/>
</dbReference>
<accession>C7NDE5</accession>
<evidence type="ECO:0000256" key="2">
    <source>
        <dbReference type="ARBA" id="ARBA00022803"/>
    </source>
</evidence>
<dbReference type="SMART" id="SM00028">
    <property type="entry name" value="TPR"/>
    <property type="match status" value="4"/>
</dbReference>
<dbReference type="Pfam" id="PF13374">
    <property type="entry name" value="TPR_10"/>
    <property type="match status" value="2"/>
</dbReference>
<dbReference type="InterPro" id="IPR019734">
    <property type="entry name" value="TPR_rpt"/>
</dbReference>
<dbReference type="PANTHER" id="PTHR45641">
    <property type="entry name" value="TETRATRICOPEPTIDE REPEAT PROTEIN (AFU_ORTHOLOGUE AFUA_6G03870)"/>
    <property type="match status" value="1"/>
</dbReference>
<keyword evidence="2" id="KW-0802">TPR repeat</keyword>
<dbReference type="STRING" id="523794.Lebu_0179"/>
<keyword evidence="1" id="KW-0677">Repeat</keyword>
<keyword evidence="3" id="KW-0175">Coiled coil</keyword>
<dbReference type="Gene3D" id="1.25.40.10">
    <property type="entry name" value="Tetratricopeptide repeat domain"/>
    <property type="match status" value="2"/>
</dbReference>
<reference evidence="4 5" key="1">
    <citation type="journal article" date="2009" name="Stand. Genomic Sci.">
        <title>Complete genome sequence of Leptotrichia buccalis type strain (C-1013-b).</title>
        <authorList>
            <person name="Ivanova N."/>
            <person name="Gronow S."/>
            <person name="Lapidus A."/>
            <person name="Copeland A."/>
            <person name="Glavina Del Rio T."/>
            <person name="Nolan M."/>
            <person name="Lucas S."/>
            <person name="Chen F."/>
            <person name="Tice H."/>
            <person name="Cheng J.F."/>
            <person name="Saunders E."/>
            <person name="Bruce D."/>
            <person name="Goodwin L."/>
            <person name="Brettin T."/>
            <person name="Detter J.C."/>
            <person name="Han C."/>
            <person name="Pitluck S."/>
            <person name="Mikhailova N."/>
            <person name="Pati A."/>
            <person name="Mavrommatis K."/>
            <person name="Chen A."/>
            <person name="Palaniappan K."/>
            <person name="Land M."/>
            <person name="Hauser L."/>
            <person name="Chang Y.J."/>
            <person name="Jeffries C.D."/>
            <person name="Chain P."/>
            <person name="Rohde C."/>
            <person name="Goker M."/>
            <person name="Bristow J."/>
            <person name="Eisen J.A."/>
            <person name="Markowitz V."/>
            <person name="Hugenholtz P."/>
            <person name="Kyrpides N.C."/>
            <person name="Klenk H.P."/>
        </authorList>
    </citation>
    <scope>NUCLEOTIDE SEQUENCE [LARGE SCALE GENOMIC DNA]</scope>
    <source>
        <strain evidence="5">ATCC 14201 / DSM 1135 / JCM 12969 / NCTC 10249 / C-1013-b</strain>
    </source>
</reference>
<organism evidence="4 5">
    <name type="scientific">Leptotrichia buccalis (strain ATCC 14201 / DSM 1135 / JCM 12969 / NCTC 10249 / C-1013-b)</name>
    <dbReference type="NCBI Taxonomy" id="523794"/>
    <lineage>
        <taxon>Bacteria</taxon>
        <taxon>Fusobacteriati</taxon>
        <taxon>Fusobacteriota</taxon>
        <taxon>Fusobacteriia</taxon>
        <taxon>Fusobacteriales</taxon>
        <taxon>Leptotrichiaceae</taxon>
        <taxon>Leptotrichia</taxon>
    </lineage>
</organism>
<evidence type="ECO:0000313" key="5">
    <source>
        <dbReference type="Proteomes" id="UP000001910"/>
    </source>
</evidence>
<dbReference type="PANTHER" id="PTHR45641:SF19">
    <property type="entry name" value="NEPHROCYSTIN-3"/>
    <property type="match status" value="1"/>
</dbReference>
<dbReference type="Proteomes" id="UP000001910">
    <property type="component" value="Chromosome"/>
</dbReference>
<feature type="coiled-coil region" evidence="3">
    <location>
        <begin position="1"/>
        <end position="31"/>
    </location>
</feature>
<sequence length="304" mass="36197">MSEKEIKVDKIESKKQRIEELIEKREEYVNKGEIDKEIEVLRELRILFKSVFGVESEENIKVLTELGNSLKYIGKFKEAIRLLARAEKIIIKKYGENSMPFVTCNANMAEVYRTMKNYDKVEEKYFKAIKTYKKNDFRNSYVFAGICNNLGLFYEEKGHYQDSINWQKRSLEVLKDSRDRDSEIQSAVVLSNMVKSYIKLKDEELAEITMNETSEILKREMGEYNTLYLNILNNWANVYFENKNYKKSLELLEKCEKLCRIMLGTENKNYGDILKRLKIVKKEVDKKKIERYVWKNQVIKKIKN</sequence>
<gene>
    <name evidence="4" type="ordered locus">Lebu_0179</name>
</gene>
<name>C7NDE5_LEPBD</name>
<dbReference type="OrthoDB" id="82242at2"/>
<evidence type="ECO:0000313" key="4">
    <source>
        <dbReference type="EMBL" id="ACV38107.1"/>
    </source>
</evidence>
<dbReference type="HOGENOM" id="CLU_993577_0_0_0"/>
<dbReference type="AlphaFoldDB" id="C7NDE5"/>
<dbReference type="eggNOG" id="COG0457">
    <property type="taxonomic scope" value="Bacteria"/>
</dbReference>
<dbReference type="RefSeq" id="WP_012806300.1">
    <property type="nucleotide sequence ID" value="NC_013192.1"/>
</dbReference>
<evidence type="ECO:0000256" key="1">
    <source>
        <dbReference type="ARBA" id="ARBA00022737"/>
    </source>
</evidence>
<proteinExistence type="predicted"/>
<dbReference type="KEGG" id="lba:Lebu_0179"/>
<dbReference type="SMR" id="C7NDE5"/>
<protein>
    <submittedName>
        <fullName evidence="4">Tetratricopeptide domain protein</fullName>
    </submittedName>
</protein>
<keyword evidence="5" id="KW-1185">Reference proteome</keyword>
<evidence type="ECO:0000256" key="3">
    <source>
        <dbReference type="SAM" id="Coils"/>
    </source>
</evidence>